<dbReference type="eggNOG" id="COG4974">
    <property type="taxonomic scope" value="Bacteria"/>
</dbReference>
<dbReference type="GO" id="GO:0003677">
    <property type="term" value="F:DNA binding"/>
    <property type="evidence" value="ECO:0007669"/>
    <property type="project" value="UniProtKB-UniRule"/>
</dbReference>
<reference evidence="8 9" key="1">
    <citation type="submission" date="2013-12" db="EMBL/GenBank/DDBJ databases">
        <title>NBRP : Genome information of microbial organism related human and environment.</title>
        <authorList>
            <person name="Hattori M."/>
            <person name="Oshima K."/>
            <person name="Inaba H."/>
            <person name="Suda W."/>
            <person name="Sakamoto M."/>
            <person name="Iino T."/>
            <person name="Kitahara M."/>
            <person name="Oshida Y."/>
            <person name="Iida T."/>
            <person name="Kudo T."/>
            <person name="Itoh T."/>
            <person name="Ahmed I."/>
            <person name="Ohkuma M."/>
        </authorList>
    </citation>
    <scope>NUCLEOTIDE SEQUENCE [LARGE SCALE GENOMIC DNA]</scope>
    <source>
        <strain evidence="8 9">JCM 21738</strain>
    </source>
</reference>
<organism evidence="8 9">
    <name type="scientific">Mesobacillus boroniphilus JCM 21738</name>
    <dbReference type="NCBI Taxonomy" id="1294265"/>
    <lineage>
        <taxon>Bacteria</taxon>
        <taxon>Bacillati</taxon>
        <taxon>Bacillota</taxon>
        <taxon>Bacilli</taxon>
        <taxon>Bacillales</taxon>
        <taxon>Bacillaceae</taxon>
        <taxon>Mesobacillus</taxon>
    </lineage>
</organism>
<evidence type="ECO:0000256" key="5">
    <source>
        <dbReference type="PROSITE-ProRule" id="PRU01248"/>
    </source>
</evidence>
<dbReference type="Gene3D" id="1.10.443.10">
    <property type="entry name" value="Intergrase catalytic core"/>
    <property type="match status" value="1"/>
</dbReference>
<dbReference type="InterPro" id="IPR044068">
    <property type="entry name" value="CB"/>
</dbReference>
<dbReference type="InterPro" id="IPR004107">
    <property type="entry name" value="Integrase_SAM-like_N"/>
</dbReference>
<feature type="domain" description="Core-binding (CB)" evidence="7">
    <location>
        <begin position="22"/>
        <end position="120"/>
    </location>
</feature>
<comment type="similarity">
    <text evidence="1">Belongs to the 'phage' integrase family.</text>
</comment>
<evidence type="ECO:0000256" key="2">
    <source>
        <dbReference type="ARBA" id="ARBA00022908"/>
    </source>
</evidence>
<evidence type="ECO:0000256" key="3">
    <source>
        <dbReference type="ARBA" id="ARBA00023125"/>
    </source>
</evidence>
<evidence type="ECO:0000259" key="7">
    <source>
        <dbReference type="PROSITE" id="PS51900"/>
    </source>
</evidence>
<keyword evidence="2" id="KW-0229">DNA integration</keyword>
<dbReference type="PROSITE" id="PS51900">
    <property type="entry name" value="CB"/>
    <property type="match status" value="1"/>
</dbReference>
<dbReference type="InterPro" id="IPR013762">
    <property type="entry name" value="Integrase-like_cat_sf"/>
</dbReference>
<gene>
    <name evidence="8" type="ORF">JCM21738_3080</name>
</gene>
<dbReference type="RefSeq" id="WP_023614637.1">
    <property type="nucleotide sequence ID" value="NZ_BAUW01000038.1"/>
</dbReference>
<dbReference type="AlphaFoldDB" id="W4RP45"/>
<keyword evidence="9" id="KW-1185">Reference proteome</keyword>
<accession>W4RP45</accession>
<comment type="caution">
    <text evidence="8">The sequence shown here is derived from an EMBL/GenBank/DDBJ whole genome shotgun (WGS) entry which is preliminary data.</text>
</comment>
<dbReference type="GO" id="GO:0006310">
    <property type="term" value="P:DNA recombination"/>
    <property type="evidence" value="ECO:0007669"/>
    <property type="project" value="UniProtKB-KW"/>
</dbReference>
<dbReference type="SUPFAM" id="SSF56349">
    <property type="entry name" value="DNA breaking-rejoining enzymes"/>
    <property type="match status" value="1"/>
</dbReference>
<dbReference type="PANTHER" id="PTHR30349:SF41">
    <property type="entry name" value="INTEGRASE_RECOMBINASE PROTEIN MJ0367-RELATED"/>
    <property type="match status" value="1"/>
</dbReference>
<evidence type="ECO:0000313" key="9">
    <source>
        <dbReference type="Proteomes" id="UP000018949"/>
    </source>
</evidence>
<dbReference type="Proteomes" id="UP000018949">
    <property type="component" value="Unassembled WGS sequence"/>
</dbReference>
<dbReference type="Pfam" id="PF00589">
    <property type="entry name" value="Phage_integrase"/>
    <property type="match status" value="1"/>
</dbReference>
<dbReference type="InterPro" id="IPR050090">
    <property type="entry name" value="Tyrosine_recombinase_XerCD"/>
</dbReference>
<proteinExistence type="inferred from homology"/>
<dbReference type="GO" id="GO:0015074">
    <property type="term" value="P:DNA integration"/>
    <property type="evidence" value="ECO:0007669"/>
    <property type="project" value="UniProtKB-KW"/>
</dbReference>
<protein>
    <submittedName>
        <fullName evidence="8">Mobile element protein</fullName>
    </submittedName>
</protein>
<dbReference type="Gene3D" id="1.10.150.130">
    <property type="match status" value="1"/>
</dbReference>
<evidence type="ECO:0000259" key="6">
    <source>
        <dbReference type="PROSITE" id="PS51898"/>
    </source>
</evidence>
<dbReference type="InterPro" id="IPR002104">
    <property type="entry name" value="Integrase_catalytic"/>
</dbReference>
<dbReference type="EMBL" id="BAUW01000038">
    <property type="protein sequence ID" value="GAE46200.1"/>
    <property type="molecule type" value="Genomic_DNA"/>
</dbReference>
<dbReference type="PROSITE" id="PS51898">
    <property type="entry name" value="TYR_RECOMBINASE"/>
    <property type="match status" value="1"/>
</dbReference>
<name>W4RP45_9BACI</name>
<keyword evidence="4" id="KW-0233">DNA recombination</keyword>
<sequence>MRVQEIILEGNKKRYMLLDGVGKPVIPVMQYLKFLDTGGKSGNTQKTYCYSLKLYFEFLQENRKEYIDVKLEDFIEFVAWLRNPYGATKISPIEKVSSVRTERTVNLTITAVTNFYDFLHRNEALDKNVVDRLFKQVFPGGKRKYKDFLFHVNKGKSSSRNIIKIKVPRRKVEVLTKQEVELLIEATSNIRDKFLLQLLFETGLRIGEALSLFIEDFKIDHKKGNRIHLVNRGELENGAKLKTGERNIFVSQALMDLYDDYLYEVLDDLNTATNFLFVKLRGDKMGQAMNYMDVSALFKRLKKKTGINVHPHLFRHTHATIFFKETKDIKQVQERLGHSQIQTTMNLYLHPSTEEIRENWERSQHAFKINSLKQQGDSHDTKS</sequence>
<evidence type="ECO:0000256" key="1">
    <source>
        <dbReference type="ARBA" id="ARBA00008857"/>
    </source>
</evidence>
<feature type="domain" description="Tyr recombinase" evidence="6">
    <location>
        <begin position="170"/>
        <end position="361"/>
    </location>
</feature>
<dbReference type="PANTHER" id="PTHR30349">
    <property type="entry name" value="PHAGE INTEGRASE-RELATED"/>
    <property type="match status" value="1"/>
</dbReference>
<dbReference type="InterPro" id="IPR011010">
    <property type="entry name" value="DNA_brk_join_enz"/>
</dbReference>
<keyword evidence="3 5" id="KW-0238">DNA-binding</keyword>
<evidence type="ECO:0000313" key="8">
    <source>
        <dbReference type="EMBL" id="GAE46200.1"/>
    </source>
</evidence>
<dbReference type="Pfam" id="PF02899">
    <property type="entry name" value="Phage_int_SAM_1"/>
    <property type="match status" value="1"/>
</dbReference>
<evidence type="ECO:0000256" key="4">
    <source>
        <dbReference type="ARBA" id="ARBA00023172"/>
    </source>
</evidence>
<dbReference type="InterPro" id="IPR010998">
    <property type="entry name" value="Integrase_recombinase_N"/>
</dbReference>